<reference evidence="2" key="1">
    <citation type="journal article" date="2019" name="Int. J. Syst. Evol. Microbiol.">
        <title>The Global Catalogue of Microorganisms (GCM) 10K type strain sequencing project: providing services to taxonomists for standard genome sequencing and annotation.</title>
        <authorList>
            <consortium name="The Broad Institute Genomics Platform"/>
            <consortium name="The Broad Institute Genome Sequencing Center for Infectious Disease"/>
            <person name="Wu L."/>
            <person name="Ma J."/>
        </authorList>
    </citation>
    <scope>NUCLEOTIDE SEQUENCE [LARGE SCALE GENOMIC DNA]</scope>
    <source>
        <strain evidence="2">JCM 18715</strain>
    </source>
</reference>
<dbReference type="Proteomes" id="UP001500547">
    <property type="component" value="Unassembled WGS sequence"/>
</dbReference>
<evidence type="ECO:0008006" key="3">
    <source>
        <dbReference type="Google" id="ProtNLM"/>
    </source>
</evidence>
<sequence length="161" mass="18119">MVYLLLIFTLATLGFLLAELGRGWSLTAQRAKETELLFIGQQFAQALSSYKARTPQGTPEAPQRLEDLLEDRRFPFIVRHLREIPRDPMTGLRDWGLALQDGRIVAVHSLSERQPLRQGMLPEYVSVKNEEGRAYRKWFFVPVAASPGPGIGATSGENPQQ</sequence>
<comment type="caution">
    <text evidence="1">The sequence shown here is derived from an EMBL/GenBank/DDBJ whole genome shotgun (WGS) entry which is preliminary data.</text>
</comment>
<accession>A0ABP9QL06</accession>
<keyword evidence="2" id="KW-1185">Reference proteome</keyword>
<evidence type="ECO:0000313" key="2">
    <source>
        <dbReference type="Proteomes" id="UP001500547"/>
    </source>
</evidence>
<evidence type="ECO:0000313" key="1">
    <source>
        <dbReference type="EMBL" id="GAA5163639.1"/>
    </source>
</evidence>
<gene>
    <name evidence="1" type="ORF">GCM10025770_16170</name>
</gene>
<name>A0ABP9QL06_9RHOO</name>
<protein>
    <recommendedName>
        <fullName evidence="3">Type II secretion system protein</fullName>
    </recommendedName>
</protein>
<organism evidence="1 2">
    <name type="scientific">Viridibacterium curvum</name>
    <dbReference type="NCBI Taxonomy" id="1101404"/>
    <lineage>
        <taxon>Bacteria</taxon>
        <taxon>Pseudomonadati</taxon>
        <taxon>Pseudomonadota</taxon>
        <taxon>Betaproteobacteria</taxon>
        <taxon>Rhodocyclales</taxon>
        <taxon>Rhodocyclaceae</taxon>
        <taxon>Viridibacterium</taxon>
    </lineage>
</organism>
<dbReference type="RefSeq" id="WP_345532389.1">
    <property type="nucleotide sequence ID" value="NZ_BAABLD010000008.1"/>
</dbReference>
<dbReference type="EMBL" id="BAABLD010000008">
    <property type="protein sequence ID" value="GAA5163639.1"/>
    <property type="molecule type" value="Genomic_DNA"/>
</dbReference>
<proteinExistence type="predicted"/>